<reference evidence="2 3" key="1">
    <citation type="submission" date="2020-07" db="EMBL/GenBank/DDBJ databases">
        <title>Comparative genomics of pyrophilous fungi reveals a link between fire events and developmental genes.</title>
        <authorList>
            <consortium name="DOE Joint Genome Institute"/>
            <person name="Steindorff A.S."/>
            <person name="Carver A."/>
            <person name="Calhoun S."/>
            <person name="Stillman K."/>
            <person name="Liu H."/>
            <person name="Lipzen A."/>
            <person name="Pangilinan J."/>
            <person name="Labutti K."/>
            <person name="Bruns T.D."/>
            <person name="Grigoriev I.V."/>
        </authorList>
    </citation>
    <scope>NUCLEOTIDE SEQUENCE [LARGE SCALE GENOMIC DNA]</scope>
    <source>
        <strain evidence="2 3">CBS 144469</strain>
    </source>
</reference>
<evidence type="ECO:0000313" key="2">
    <source>
        <dbReference type="EMBL" id="KAF6742523.1"/>
    </source>
</evidence>
<dbReference type="Proteomes" id="UP000521943">
    <property type="component" value="Unassembled WGS sequence"/>
</dbReference>
<organism evidence="2 3">
    <name type="scientific">Ephemerocybe angulata</name>
    <dbReference type="NCBI Taxonomy" id="980116"/>
    <lineage>
        <taxon>Eukaryota</taxon>
        <taxon>Fungi</taxon>
        <taxon>Dikarya</taxon>
        <taxon>Basidiomycota</taxon>
        <taxon>Agaricomycotina</taxon>
        <taxon>Agaricomycetes</taxon>
        <taxon>Agaricomycetidae</taxon>
        <taxon>Agaricales</taxon>
        <taxon>Agaricineae</taxon>
        <taxon>Psathyrellaceae</taxon>
        <taxon>Ephemerocybe</taxon>
    </lineage>
</organism>
<proteinExistence type="predicted"/>
<protein>
    <submittedName>
        <fullName evidence="2">Uncharacterized protein</fullName>
    </submittedName>
</protein>
<feature type="region of interest" description="Disordered" evidence="1">
    <location>
        <begin position="36"/>
        <end position="63"/>
    </location>
</feature>
<keyword evidence="3" id="KW-1185">Reference proteome</keyword>
<dbReference type="EMBL" id="JACGCI010000181">
    <property type="protein sequence ID" value="KAF6742523.1"/>
    <property type="molecule type" value="Genomic_DNA"/>
</dbReference>
<evidence type="ECO:0000313" key="3">
    <source>
        <dbReference type="Proteomes" id="UP000521943"/>
    </source>
</evidence>
<evidence type="ECO:0000256" key="1">
    <source>
        <dbReference type="SAM" id="MobiDB-lite"/>
    </source>
</evidence>
<gene>
    <name evidence="2" type="ORF">DFP72DRAFT_860377</name>
</gene>
<comment type="caution">
    <text evidence="2">The sequence shown here is derived from an EMBL/GenBank/DDBJ whole genome shotgun (WGS) entry which is preliminary data.</text>
</comment>
<sequence length="295" mass="32444">MEESTYPALYRSDEARARTLGWTVHRACSHALRTRPAMQGQTEGGCSNEKKGRERESTGCSNTSVGTMARRELRKAIDFKPDDATISLNQRKTMQYTPKRKRNQENKLTFRLASRSRSSRPNILPPYSTLTSIPYSDSLSPSLFLPLRPHPPTPLGTNGSAPIELRGDTFGGFSKAPANPNARHLPVSDSSESFLNATLGASVFSPPELPPAPRVQSAVHTKMRGDLAAFLGGFRKGNRPLIAAHSDWPVMSRPTTPSIYYGAEFLDLPTSLFTLRLDDSDEGGTLPGKRLVTFR</sequence>
<dbReference type="AlphaFoldDB" id="A0A8H6HAX9"/>
<accession>A0A8H6HAX9</accession>
<name>A0A8H6HAX9_9AGAR</name>
<feature type="compositionally biased region" description="Basic and acidic residues" evidence="1">
    <location>
        <begin position="48"/>
        <end position="57"/>
    </location>
</feature>